<dbReference type="OrthoDB" id="191139at2759"/>
<evidence type="ECO:0000313" key="3">
    <source>
        <dbReference type="EMBL" id="KAF1848988.1"/>
    </source>
</evidence>
<evidence type="ECO:0000256" key="1">
    <source>
        <dbReference type="SAM" id="MobiDB-lite"/>
    </source>
</evidence>
<feature type="region of interest" description="Disordered" evidence="1">
    <location>
        <begin position="42"/>
        <end position="63"/>
    </location>
</feature>
<proteinExistence type="predicted"/>
<protein>
    <submittedName>
        <fullName evidence="3">Uncharacterized protein</fullName>
    </submittedName>
</protein>
<reference evidence="3" key="1">
    <citation type="submission" date="2020-01" db="EMBL/GenBank/DDBJ databases">
        <authorList>
            <consortium name="DOE Joint Genome Institute"/>
            <person name="Haridas S."/>
            <person name="Albert R."/>
            <person name="Binder M."/>
            <person name="Bloem J."/>
            <person name="Labutti K."/>
            <person name="Salamov A."/>
            <person name="Andreopoulos B."/>
            <person name="Baker S.E."/>
            <person name="Barry K."/>
            <person name="Bills G."/>
            <person name="Bluhm B.H."/>
            <person name="Cannon C."/>
            <person name="Castanera R."/>
            <person name="Culley D.E."/>
            <person name="Daum C."/>
            <person name="Ezra D."/>
            <person name="Gonzalez J.B."/>
            <person name="Henrissat B."/>
            <person name="Kuo A."/>
            <person name="Liang C."/>
            <person name="Lipzen A."/>
            <person name="Lutzoni F."/>
            <person name="Magnuson J."/>
            <person name="Mondo S."/>
            <person name="Nolan M."/>
            <person name="Ohm R."/>
            <person name="Pangilinan J."/>
            <person name="Park H.-J."/>
            <person name="Ramirez L."/>
            <person name="Alfaro M."/>
            <person name="Sun H."/>
            <person name="Tritt A."/>
            <person name="Yoshinaga Y."/>
            <person name="Zwiers L.-H."/>
            <person name="Turgeon B.G."/>
            <person name="Goodwin S.B."/>
            <person name="Spatafora J.W."/>
            <person name="Crous P.W."/>
            <person name="Grigoriev I.V."/>
        </authorList>
    </citation>
    <scope>NUCLEOTIDE SEQUENCE</scope>
    <source>
        <strain evidence="3">CBS 394.84</strain>
    </source>
</reference>
<accession>A0A9P4GM90</accession>
<gene>
    <name evidence="3" type="ORF">K460DRAFT_375732</name>
</gene>
<dbReference type="GeneID" id="63852052"/>
<dbReference type="Proteomes" id="UP000800039">
    <property type="component" value="Unassembled WGS sequence"/>
</dbReference>
<feature type="compositionally biased region" description="Pro residues" evidence="1">
    <location>
        <begin position="48"/>
        <end position="60"/>
    </location>
</feature>
<evidence type="ECO:0000313" key="4">
    <source>
        <dbReference type="Proteomes" id="UP000800039"/>
    </source>
</evidence>
<dbReference type="EMBL" id="ML976615">
    <property type="protein sequence ID" value="KAF1848988.1"/>
    <property type="molecule type" value="Genomic_DNA"/>
</dbReference>
<organism evidence="3 4">
    <name type="scientific">Cucurbitaria berberidis CBS 394.84</name>
    <dbReference type="NCBI Taxonomy" id="1168544"/>
    <lineage>
        <taxon>Eukaryota</taxon>
        <taxon>Fungi</taxon>
        <taxon>Dikarya</taxon>
        <taxon>Ascomycota</taxon>
        <taxon>Pezizomycotina</taxon>
        <taxon>Dothideomycetes</taxon>
        <taxon>Pleosporomycetidae</taxon>
        <taxon>Pleosporales</taxon>
        <taxon>Pleosporineae</taxon>
        <taxon>Cucurbitariaceae</taxon>
        <taxon>Cucurbitaria</taxon>
    </lineage>
</organism>
<evidence type="ECO:0000256" key="2">
    <source>
        <dbReference type="SAM" id="SignalP"/>
    </source>
</evidence>
<keyword evidence="2" id="KW-0732">Signal</keyword>
<keyword evidence="4" id="KW-1185">Reference proteome</keyword>
<feature type="chain" id="PRO_5040438575" evidence="2">
    <location>
        <begin position="18"/>
        <end position="375"/>
    </location>
</feature>
<feature type="signal peptide" evidence="2">
    <location>
        <begin position="1"/>
        <end position="17"/>
    </location>
</feature>
<dbReference type="RefSeq" id="XP_040791551.1">
    <property type="nucleotide sequence ID" value="XM_040934801.1"/>
</dbReference>
<dbReference type="AlphaFoldDB" id="A0A9P4GM90"/>
<comment type="caution">
    <text evidence="3">The sequence shown here is derived from an EMBL/GenBank/DDBJ whole genome shotgun (WGS) entry which is preliminary data.</text>
</comment>
<name>A0A9P4GM90_9PLEO</name>
<sequence length="375" mass="42620">MRFNLLFSLALLSLTAGDTLCLLNCTQDISLITNLTKLEHGNGFDNAAPPPPPPRPPPIQPADDSLWKRCSDKGCMLAWAMRADDQNVGPSYNPTRNTARSPYHSINDLQQWLWNPFPKTRINPAMHDFYNTWGIGYALVGLGINAVSFEYDGGKNELFFIDHQSFDSAIPDVNKQWYEVEGKKYRATGASYTFTLSWEEGVIMSLNRISPKYAAKDRTPPVSDDEIPKLNQFSDVAWIGWDTVCRREGTDVKKLRYFLSVGINNEDTKAVILRALSAKGWQLSGWPGHTFEKHWMETRAILGTPNLQGFAYFLIQHKYRLGNMFIDKLQIFHGDTLHKNPCIVMHLSQPTAGAEVERRYEGKNVLRVHKVRSKL</sequence>